<sequence length="291" mass="33250">MLPSEFLLSYASFNADNKPFVECQVDGKIERHELFEQDLSLEFDFSVKYCTGWVDFENRCSQICPDHATVDEKYENCLKCRDKTGFNPAFYNANSVSAQQEKINQNPHFVYLAYFAPNVIKVGISQEERGIRRLLEQGARLAIKLETFSSALIARQYEAKISKLDGIVETLPVHKKMELIKLPFDRAAGERELRQKLLEIEQKIGVSFPKSELIPCEDYFQTAGVDLSRVVLMKDYSQLVGHVRSVIGSIVITDYDGQLLAYNIKKLIGYRAQKVDGEIELDLPTEQLTLF</sequence>
<dbReference type="AlphaFoldDB" id="A0A8F1MAG0"/>
<evidence type="ECO:0000313" key="2">
    <source>
        <dbReference type="Proteomes" id="UP000677117"/>
    </source>
</evidence>
<accession>A0A8F1MAG0</accession>
<dbReference type="RefSeq" id="WP_232736517.1">
    <property type="nucleotide sequence ID" value="NZ_CP076459.1"/>
</dbReference>
<keyword evidence="2" id="KW-1185">Reference proteome</keyword>
<proteinExistence type="predicted"/>
<reference evidence="1" key="1">
    <citation type="submission" date="2021-06" db="EMBL/GenBank/DDBJ databases">
        <title>An adapted protocol for Saccharibacteria cultivation: two new species join this phylum of Candidate Phyla Radiations.</title>
        <authorList>
            <person name="Ibrahim A."/>
            <person name="Maatouk M."/>
            <person name="Raoult D."/>
            <person name="Bittar F."/>
        </authorList>
    </citation>
    <scope>NUCLEOTIDE SEQUENCE</scope>
    <source>
        <strain evidence="1">IHU2</strain>
    </source>
</reference>
<name>A0A8F1MAG0_9BACT</name>
<gene>
    <name evidence="1" type="ORF">KOY49_02105</name>
</gene>
<dbReference type="KEGG" id="mvl:KOY49_02105"/>
<dbReference type="Pfam" id="PF10977">
    <property type="entry name" value="DUF2797"/>
    <property type="match status" value="1"/>
</dbReference>
<organism evidence="1 2">
    <name type="scientific">Candidatus Minimicrobia vallesae</name>
    <dbReference type="NCBI Taxonomy" id="2841264"/>
    <lineage>
        <taxon>Bacteria</taxon>
        <taxon>Candidatus Saccharimonadota</taxon>
        <taxon>Candidatus Saccharimonadota incertae sedis</taxon>
        <taxon>Candidatus Minimicrobia</taxon>
    </lineage>
</organism>
<dbReference type="InterPro" id="IPR021246">
    <property type="entry name" value="DUF2797"/>
</dbReference>
<protein>
    <submittedName>
        <fullName evidence="1">DUF2797 domain-containing protein</fullName>
    </submittedName>
</protein>
<evidence type="ECO:0000313" key="1">
    <source>
        <dbReference type="EMBL" id="QWQ31770.1"/>
    </source>
</evidence>
<dbReference type="Proteomes" id="UP000677117">
    <property type="component" value="Chromosome"/>
</dbReference>
<dbReference type="EMBL" id="CP076459">
    <property type="protein sequence ID" value="QWQ31770.1"/>
    <property type="molecule type" value="Genomic_DNA"/>
</dbReference>